<keyword evidence="1" id="KW-0812">Transmembrane</keyword>
<keyword evidence="1" id="KW-0472">Membrane</keyword>
<reference evidence="3" key="1">
    <citation type="journal article" date="2023" name="Int. J. Syst. Evol. Microbiol.">
        <title>Mesoterricola silvestris gen. nov., sp. nov., Mesoterricola sediminis sp. nov., Geothrix oryzae sp. nov., Geothrix edaphica sp. nov., Geothrix rubra sp. nov., and Geothrix limicola sp. nov., six novel members of Acidobacteriota isolated from soils.</title>
        <authorList>
            <person name="Itoh H."/>
            <person name="Sugisawa Y."/>
            <person name="Mise K."/>
            <person name="Xu Z."/>
            <person name="Kuniyasu M."/>
            <person name="Ushijima N."/>
            <person name="Kawano K."/>
            <person name="Kobayashi E."/>
            <person name="Shiratori Y."/>
            <person name="Masuda Y."/>
            <person name="Senoo K."/>
        </authorList>
    </citation>
    <scope>NUCLEOTIDE SEQUENCE [LARGE SCALE GENOMIC DNA]</scope>
    <source>
        <strain evidence="3">Red222</strain>
    </source>
</reference>
<keyword evidence="1" id="KW-1133">Transmembrane helix</keyword>
<keyword evidence="3" id="KW-1185">Reference proteome</keyword>
<sequence length="172" mass="19594">MIQIRSIHYRRRWYYALWSALLLASLAFLWRWETPASQGSAELTVKIQVLNAPPECTVLFWTGPKKAWPGANQEPSLNQPGRPLTAAAEAIGSLKARVAYRRWVGDLIPRRTDDLLILKFQPKSEAPRFFAVPLDGDWQSRLLRPGRRMGISASVDWSGLWLDPRSVPKSSR</sequence>
<feature type="transmembrane region" description="Helical" evidence="1">
    <location>
        <begin position="12"/>
        <end position="32"/>
    </location>
</feature>
<evidence type="ECO:0000313" key="3">
    <source>
        <dbReference type="Proteomes" id="UP001242010"/>
    </source>
</evidence>
<dbReference type="EMBL" id="AP027079">
    <property type="protein sequence ID" value="BDU70774.1"/>
    <property type="molecule type" value="Genomic_DNA"/>
</dbReference>
<organism evidence="2 3">
    <name type="scientific">Geothrix oryzae</name>
    <dbReference type="NCBI Taxonomy" id="2927975"/>
    <lineage>
        <taxon>Bacteria</taxon>
        <taxon>Pseudomonadati</taxon>
        <taxon>Acidobacteriota</taxon>
        <taxon>Holophagae</taxon>
        <taxon>Holophagales</taxon>
        <taxon>Holophagaceae</taxon>
        <taxon>Geothrix</taxon>
    </lineage>
</organism>
<dbReference type="Proteomes" id="UP001242010">
    <property type="component" value="Chromosome"/>
</dbReference>
<accession>A0ABN6V4R5</accession>
<gene>
    <name evidence="2" type="ORF">GETHOR_28750</name>
</gene>
<evidence type="ECO:0000313" key="2">
    <source>
        <dbReference type="EMBL" id="BDU70774.1"/>
    </source>
</evidence>
<proteinExistence type="predicted"/>
<dbReference type="RefSeq" id="WP_286354474.1">
    <property type="nucleotide sequence ID" value="NZ_AP027079.1"/>
</dbReference>
<protein>
    <submittedName>
        <fullName evidence="2">Uncharacterized protein</fullName>
    </submittedName>
</protein>
<name>A0ABN6V4R5_9BACT</name>
<evidence type="ECO:0000256" key="1">
    <source>
        <dbReference type="SAM" id="Phobius"/>
    </source>
</evidence>